<dbReference type="EMBL" id="RAVZ01000025">
    <property type="protein sequence ID" value="RKG92452.1"/>
    <property type="molecule type" value="Genomic_DNA"/>
</dbReference>
<proteinExistence type="predicted"/>
<comment type="caution">
    <text evidence="1">The sequence shown here is derived from an EMBL/GenBank/DDBJ whole genome shotgun (WGS) entry which is preliminary data.</text>
</comment>
<keyword evidence="2" id="KW-1185">Reference proteome</keyword>
<protein>
    <recommendedName>
        <fullName evidence="3">Lipoprotein</fullName>
    </recommendedName>
</protein>
<dbReference type="RefSeq" id="WP_120539653.1">
    <property type="nucleotide sequence ID" value="NZ_RAVZ01000025.1"/>
</dbReference>
<dbReference type="Proteomes" id="UP000268094">
    <property type="component" value="Unassembled WGS sequence"/>
</dbReference>
<dbReference type="Pfam" id="PF14412">
    <property type="entry name" value="AHH"/>
    <property type="match status" value="1"/>
</dbReference>
<evidence type="ECO:0000313" key="2">
    <source>
        <dbReference type="Proteomes" id="UP000268094"/>
    </source>
</evidence>
<accession>A0A3A8J9S0</accession>
<organism evidence="1 2">
    <name type="scientific">Corallococcus terminator</name>
    <dbReference type="NCBI Taxonomy" id="2316733"/>
    <lineage>
        <taxon>Bacteria</taxon>
        <taxon>Pseudomonadati</taxon>
        <taxon>Myxococcota</taxon>
        <taxon>Myxococcia</taxon>
        <taxon>Myxococcales</taxon>
        <taxon>Cystobacterineae</taxon>
        <taxon>Myxococcaceae</taxon>
        <taxon>Corallococcus</taxon>
    </lineage>
</organism>
<sequence>MSLSRSWAVAVVLVLLGTGCSAARVVRLDTGRGAPVVHSPRTESAPVVLEKDAFTEAVKTLAEDAPVSVRPREEAYRLFAGSFSSQAYSRVRGRLGLVSVEEPPRLRLLVEEDGAEAELARAYGQWCQRKQTPGDCLQLLELGPTLDEDARRTLAFAIALDSVWEETEEALVGMTNREAVLATIVATGTVYLCLWALPEPVSKGVAAAMTVVLIGYLGIDTVLDLIRGWRVLSEQVKVARSFDEVRDAGEQYGEVLGENAARAFVMLATAAVGSTAQTLASKVPLLPGSGQAAVVVAEQAGVRLGAVARVESVAVASDGVITFALAPTAMAMAAREGGAPPVASGVDGEGHEHHIASNKWWSATNRGGPWSPKFQEIFERAGMSLDDPANKVRVPGHKGPHPQAYHEEVLRTLTRRTKTCGTMENCKALLTKALDDLAVQIRKSNSKLNRLVTGQ</sequence>
<dbReference type="AlphaFoldDB" id="A0A3A8J9S0"/>
<dbReference type="InterPro" id="IPR032871">
    <property type="entry name" value="AHH_dom_containing"/>
</dbReference>
<gene>
    <name evidence="1" type="ORF">D7V88_06105</name>
</gene>
<dbReference type="PROSITE" id="PS51257">
    <property type="entry name" value="PROKAR_LIPOPROTEIN"/>
    <property type="match status" value="1"/>
</dbReference>
<evidence type="ECO:0000313" key="1">
    <source>
        <dbReference type="EMBL" id="RKG92452.1"/>
    </source>
</evidence>
<evidence type="ECO:0008006" key="3">
    <source>
        <dbReference type="Google" id="ProtNLM"/>
    </source>
</evidence>
<name>A0A3A8J9S0_9BACT</name>
<reference evidence="2" key="1">
    <citation type="submission" date="2018-09" db="EMBL/GenBank/DDBJ databases">
        <authorList>
            <person name="Livingstone P.G."/>
            <person name="Whitworth D.E."/>
        </authorList>
    </citation>
    <scope>NUCLEOTIDE SEQUENCE [LARGE SCALE GENOMIC DNA]</scope>
    <source>
        <strain evidence="2">CA054A</strain>
    </source>
</reference>
<dbReference type="OrthoDB" id="5513339at2"/>